<organism evidence="1 2">
    <name type="scientific">Nepenthes gracilis</name>
    <name type="common">Slender pitcher plant</name>
    <dbReference type="NCBI Taxonomy" id="150966"/>
    <lineage>
        <taxon>Eukaryota</taxon>
        <taxon>Viridiplantae</taxon>
        <taxon>Streptophyta</taxon>
        <taxon>Embryophyta</taxon>
        <taxon>Tracheophyta</taxon>
        <taxon>Spermatophyta</taxon>
        <taxon>Magnoliopsida</taxon>
        <taxon>eudicotyledons</taxon>
        <taxon>Gunneridae</taxon>
        <taxon>Pentapetalae</taxon>
        <taxon>Caryophyllales</taxon>
        <taxon>Nepenthaceae</taxon>
        <taxon>Nepenthes</taxon>
    </lineage>
</organism>
<protein>
    <submittedName>
        <fullName evidence="1">Uncharacterized protein</fullName>
    </submittedName>
</protein>
<sequence length="124" mass="13603">MVVERSQAERWGSALGLISQPLLPSLSTSMTWTKLGVHSTVFANTLTASLKQLVPCKQSQGTAAIYFHEEEFRVQLCATFNMGEGSKGMEIYSPNKSEDLKPLSSSMGDQKGSLIHRSILQIQV</sequence>
<dbReference type="AlphaFoldDB" id="A0AAD3T3S0"/>
<evidence type="ECO:0000313" key="2">
    <source>
        <dbReference type="Proteomes" id="UP001279734"/>
    </source>
</evidence>
<proteinExistence type="predicted"/>
<evidence type="ECO:0000313" key="1">
    <source>
        <dbReference type="EMBL" id="GMH21587.1"/>
    </source>
</evidence>
<accession>A0AAD3T3S0</accession>
<dbReference type="Proteomes" id="UP001279734">
    <property type="component" value="Unassembled WGS sequence"/>
</dbReference>
<keyword evidence="2" id="KW-1185">Reference proteome</keyword>
<gene>
    <name evidence="1" type="ORF">Nepgr_023429</name>
</gene>
<dbReference type="EMBL" id="BSYO01000023">
    <property type="protein sequence ID" value="GMH21587.1"/>
    <property type="molecule type" value="Genomic_DNA"/>
</dbReference>
<reference evidence="1" key="1">
    <citation type="submission" date="2023-05" db="EMBL/GenBank/DDBJ databases">
        <title>Nepenthes gracilis genome sequencing.</title>
        <authorList>
            <person name="Fukushima K."/>
        </authorList>
    </citation>
    <scope>NUCLEOTIDE SEQUENCE</scope>
    <source>
        <strain evidence="1">SING2019-196</strain>
    </source>
</reference>
<name>A0AAD3T3S0_NEPGR</name>
<comment type="caution">
    <text evidence="1">The sequence shown here is derived from an EMBL/GenBank/DDBJ whole genome shotgun (WGS) entry which is preliminary data.</text>
</comment>